<gene>
    <name evidence="2" type="ORF">SAMN05443507_1343</name>
</gene>
<evidence type="ECO:0000256" key="1">
    <source>
        <dbReference type="SAM" id="Phobius"/>
    </source>
</evidence>
<keyword evidence="1" id="KW-0472">Membrane</keyword>
<reference evidence="3" key="1">
    <citation type="submission" date="2016-11" db="EMBL/GenBank/DDBJ databases">
        <authorList>
            <person name="Varghese N."/>
            <person name="Submissions S."/>
        </authorList>
    </citation>
    <scope>NUCLEOTIDE SEQUENCE [LARGE SCALE GENOMIC DNA]</scope>
    <source>
        <strain evidence="3">USBA-503</strain>
    </source>
</reference>
<accession>A0A1M6XG47</accession>
<dbReference type="SUPFAM" id="SSF54523">
    <property type="entry name" value="Pili subunits"/>
    <property type="match status" value="1"/>
</dbReference>
<keyword evidence="1" id="KW-0812">Transmembrane</keyword>
<keyword evidence="1" id="KW-1133">Transmembrane helix</keyword>
<evidence type="ECO:0008006" key="4">
    <source>
        <dbReference type="Google" id="ProtNLM"/>
    </source>
</evidence>
<feature type="transmembrane region" description="Helical" evidence="1">
    <location>
        <begin position="12"/>
        <end position="36"/>
    </location>
</feature>
<dbReference type="InterPro" id="IPR045584">
    <property type="entry name" value="Pilin-like"/>
</dbReference>
<proteinExistence type="predicted"/>
<evidence type="ECO:0000313" key="2">
    <source>
        <dbReference type="EMBL" id="SHL04964.1"/>
    </source>
</evidence>
<dbReference type="EMBL" id="FRAF01000034">
    <property type="protein sequence ID" value="SHL04964.1"/>
    <property type="molecule type" value="Genomic_DNA"/>
</dbReference>
<dbReference type="Proteomes" id="UP000184016">
    <property type="component" value="Unassembled WGS sequence"/>
</dbReference>
<evidence type="ECO:0000313" key="3">
    <source>
        <dbReference type="Proteomes" id="UP000184016"/>
    </source>
</evidence>
<dbReference type="AlphaFoldDB" id="A0A1M6XG47"/>
<dbReference type="STRING" id="1830138.SAMN05443507_1343"/>
<name>A0A1M6XG47_9BACL</name>
<protein>
    <recommendedName>
        <fullName evidence="4">Prepilin-type N-terminal cleavage/methylation domain-containing protein</fullName>
    </recommendedName>
</protein>
<keyword evidence="3" id="KW-1185">Reference proteome</keyword>
<sequence length="157" mass="17513">MMYDVNIQKRLIFHGFTLLEIMVWLCIVSLFSFLAIPKMLNTFNHVLLENNLFKLSDILSESQLLATENKKPVIFTFAPFSAEYWIYQNGPIQGWTPLDPGVSYRDGILSLYSNRIIYKADGSSTIAGVIRLKAGNSTGNVNLYMGSGLAVNPDGAL</sequence>
<organism evidence="2 3">
    <name type="scientific">Alicyclobacillus tolerans</name>
    <dbReference type="NCBI Taxonomy" id="90970"/>
    <lineage>
        <taxon>Bacteria</taxon>
        <taxon>Bacillati</taxon>
        <taxon>Bacillota</taxon>
        <taxon>Bacilli</taxon>
        <taxon>Bacillales</taxon>
        <taxon>Alicyclobacillaceae</taxon>
        <taxon>Alicyclobacillus</taxon>
    </lineage>
</organism>